<dbReference type="NCBIfam" id="TIGR04057">
    <property type="entry name" value="SusC_RagA_signa"/>
    <property type="match status" value="1"/>
</dbReference>
<feature type="chain" id="PRO_5032842650" evidence="2">
    <location>
        <begin position="23"/>
        <end position="955"/>
    </location>
</feature>
<keyword evidence="2" id="KW-0732">Signal</keyword>
<evidence type="ECO:0000313" key="5">
    <source>
        <dbReference type="Proteomes" id="UP000583639"/>
    </source>
</evidence>
<organism evidence="4 5">
    <name type="scientific">Phocaeicola vulgatus</name>
    <name type="common">Bacteroides vulgatus</name>
    <dbReference type="NCBI Taxonomy" id="821"/>
    <lineage>
        <taxon>Bacteria</taxon>
        <taxon>Pseudomonadati</taxon>
        <taxon>Bacteroidota</taxon>
        <taxon>Bacteroidia</taxon>
        <taxon>Bacteroidales</taxon>
        <taxon>Bacteroidaceae</taxon>
        <taxon>Phocaeicola</taxon>
    </lineage>
</organism>
<dbReference type="NCBIfam" id="TIGR04056">
    <property type="entry name" value="OMP_RagA_SusC"/>
    <property type="match status" value="1"/>
</dbReference>
<dbReference type="Gene3D" id="2.60.40.1120">
    <property type="entry name" value="Carboxypeptidase-like, regulatory domain"/>
    <property type="match status" value="1"/>
</dbReference>
<name>A0A848QTY3_PHOVU</name>
<feature type="domain" description="TonB-dependent receptor plug" evidence="3">
    <location>
        <begin position="134"/>
        <end position="237"/>
    </location>
</feature>
<dbReference type="PROSITE" id="PS52016">
    <property type="entry name" value="TONB_DEPENDENT_REC_3"/>
    <property type="match status" value="1"/>
</dbReference>
<accession>A0A848QTY3</accession>
<dbReference type="InterPro" id="IPR008969">
    <property type="entry name" value="CarboxyPept-like_regulatory"/>
</dbReference>
<keyword evidence="1" id="KW-0813">Transport</keyword>
<dbReference type="SUPFAM" id="SSF49464">
    <property type="entry name" value="Carboxypeptidase regulatory domain-like"/>
    <property type="match status" value="1"/>
</dbReference>
<dbReference type="Pfam" id="PF13715">
    <property type="entry name" value="CarbopepD_reg_2"/>
    <property type="match status" value="1"/>
</dbReference>
<gene>
    <name evidence="4" type="ORF">HKQ55_07710</name>
</gene>
<dbReference type="InterPro" id="IPR023996">
    <property type="entry name" value="TonB-dep_OMP_SusC/RagA"/>
</dbReference>
<dbReference type="InterPro" id="IPR039426">
    <property type="entry name" value="TonB-dep_rcpt-like"/>
</dbReference>
<comment type="caution">
    <text evidence="4">The sequence shown here is derived from an EMBL/GenBank/DDBJ whole genome shotgun (WGS) entry which is preliminary data.</text>
</comment>
<evidence type="ECO:0000256" key="1">
    <source>
        <dbReference type="PROSITE-ProRule" id="PRU01360"/>
    </source>
</evidence>
<keyword evidence="1" id="KW-1134">Transmembrane beta strand</keyword>
<comment type="similarity">
    <text evidence="1">Belongs to the TonB-dependent receptor family.</text>
</comment>
<keyword evidence="1" id="KW-0472">Membrane</keyword>
<dbReference type="EMBL" id="JABDSI010000102">
    <property type="protein sequence ID" value="NMW40023.1"/>
    <property type="molecule type" value="Genomic_DNA"/>
</dbReference>
<keyword evidence="1" id="KW-0812">Transmembrane</keyword>
<dbReference type="GO" id="GO:0009279">
    <property type="term" value="C:cell outer membrane"/>
    <property type="evidence" value="ECO:0007669"/>
    <property type="project" value="UniProtKB-SubCell"/>
</dbReference>
<reference evidence="4 5" key="1">
    <citation type="submission" date="2020-04" db="EMBL/GenBank/DDBJ databases">
        <title>A novel gut-associated lysogenic phage, Bacteroides phage BV01, alters the host transcriptome and bile acid metabolism in Bacteroides vulgatus.</title>
        <authorList>
            <person name="Campbell D.E."/>
            <person name="Ly L."/>
            <person name="Ridlon J.M."/>
            <person name="Hsiao A."/>
            <person name="Degnan P.H."/>
        </authorList>
    </citation>
    <scope>NUCLEOTIDE SEQUENCE [LARGE SCALE GENOMIC DNA]</scope>
    <source>
        <strain evidence="4 5">VPI-BV8526</strain>
    </source>
</reference>
<dbReference type="Gene3D" id="2.170.130.10">
    <property type="entry name" value="TonB-dependent receptor, plug domain"/>
    <property type="match status" value="1"/>
</dbReference>
<protein>
    <submittedName>
        <fullName evidence="4">SusC/RagA family TonB-linked outer membrane protein</fullName>
    </submittedName>
</protein>
<feature type="signal peptide" evidence="2">
    <location>
        <begin position="1"/>
        <end position="22"/>
    </location>
</feature>
<evidence type="ECO:0000259" key="3">
    <source>
        <dbReference type="Pfam" id="PF07715"/>
    </source>
</evidence>
<dbReference type="InterPro" id="IPR012910">
    <property type="entry name" value="Plug_dom"/>
</dbReference>
<evidence type="ECO:0000313" key="4">
    <source>
        <dbReference type="EMBL" id="NMW40023.1"/>
    </source>
</evidence>
<dbReference type="InterPro" id="IPR023997">
    <property type="entry name" value="TonB-dep_OMP_SusC/RagA_CS"/>
</dbReference>
<dbReference type="InterPro" id="IPR037066">
    <property type="entry name" value="Plug_dom_sf"/>
</dbReference>
<keyword evidence="1" id="KW-0998">Cell outer membrane</keyword>
<comment type="subcellular location">
    <subcellularLocation>
        <location evidence="1">Cell outer membrane</location>
        <topology evidence="1">Multi-pass membrane protein</topology>
    </subcellularLocation>
</comment>
<evidence type="ECO:0000256" key="2">
    <source>
        <dbReference type="SAM" id="SignalP"/>
    </source>
</evidence>
<dbReference type="FunFam" id="2.60.40.1120:FF:000003">
    <property type="entry name" value="Outer membrane protein Omp121"/>
    <property type="match status" value="1"/>
</dbReference>
<dbReference type="RefSeq" id="WP_172770005.1">
    <property type="nucleotide sequence ID" value="NZ_JABDSI010000102.1"/>
</dbReference>
<dbReference type="AlphaFoldDB" id="A0A848QTY3"/>
<dbReference type="Proteomes" id="UP000583639">
    <property type="component" value="Unassembled WGS sequence"/>
</dbReference>
<proteinExistence type="inferred from homology"/>
<dbReference type="SUPFAM" id="SSF56935">
    <property type="entry name" value="Porins"/>
    <property type="match status" value="1"/>
</dbReference>
<dbReference type="Pfam" id="PF07715">
    <property type="entry name" value="Plug"/>
    <property type="match status" value="1"/>
</dbReference>
<sequence>MRQKDRFLLLLVLASLPIGRMAAEELESTSPSPIRQEIRQSSVRITGTVVDVQGEPIIGASVVEKGTSNNGVITDVDGNFVLNVSPGSTLQISYVGYGTQEIVIGSQRSFNIVMKEDTELLDEVVVMAYNTTVKRKLTNAVTTVDTEQISDLAAYSSVSQAIQGRAPGVYISNSTGMPGSTPSLKIRGNDAPLYVIDGIVQDAETFNRLNSQDIESISIMKDAASAAVYGAVAGNGVVVVKTKSGKIGKTRINYTFDQQINQPTNRKENISSYELATTANEINRMFGSPEPYDQTALDAYRTGSDPINYPNLDWWDIVMRKVATAQRHSLTIDGGSEATQYHMSLGYYNQGTLAKPVNGQDVFNYKQYNVGINVNHTFENIGLKVGFDFKGSLNTSKGKNEGNIAGTAKTLANVRLYNAEGKYYANTPYLSVDPATGYTQKKKPIANVRLNLDWDVIGVKGLKATFVGNYRSRNSSEKQWNKAYVPSYYDDGTQFEATSDPSLMMRKDDGWRYELNVGLRYNTTIAQKHTLDIGAYYNQLEEYSEWISATRQNYLSSSVDQIFAGPTSSMSNDGGASEKGRLGFIGVLNYDFMGRYLLTANFRYDGSDNYAKGNRWGFFPSVSAGWVISDEKFMQNINDAIKMDLFKIRASWGKTGIDGERFAYYANWSMGSVNFDVNGNRAPGVTIPGLISPDLSWYFTRSFNVGFDYAFLNNRLSGSVDYFVQNTEGYLINPTDIYKTPLGTDLPKIMSNDKYRRAGAEFMVRWRDTAGKLNYEVGANLSFYDKLWVRKTQDLTVAANPLTNKVGKTISDGTRTWITDGLYQTADDLLDNPHASWTSNLVTGDIKYVDVNGDGRIDTNATYSGDKVFNHRKSEPLMQYGIDFLLEYDGFFLSGLIQGAGSNWKFIGQNAMPMGVDRLRYSKELDYWTPTNTDARFPLLDPGTGRANNITVKEM</sequence>